<dbReference type="InterPro" id="IPR003331">
    <property type="entry name" value="UDP_GlcNAc_Epimerase_2_dom"/>
</dbReference>
<dbReference type="PANTHER" id="PTHR43174:SF1">
    <property type="entry name" value="UDP-N-ACETYLGLUCOSAMINE 2-EPIMERASE"/>
    <property type="match status" value="1"/>
</dbReference>
<keyword evidence="1 3" id="KW-0413">Isomerase</keyword>
<dbReference type="EMBL" id="CP013015">
    <property type="protein sequence ID" value="AMM40587.1"/>
    <property type="molecule type" value="Genomic_DNA"/>
</dbReference>
<evidence type="ECO:0000313" key="3">
    <source>
        <dbReference type="EMBL" id="AMM40587.1"/>
    </source>
</evidence>
<protein>
    <submittedName>
        <fullName evidence="3">UDP-N-acetylglucosamine 2-epimerase</fullName>
        <ecNumber evidence="3">5.1.3.14</ecNumber>
    </submittedName>
</protein>
<comment type="similarity">
    <text evidence="1">Belongs to the UDP-N-acetylglucosamine 2-epimerase family.</text>
</comment>
<keyword evidence="4" id="KW-1185">Reference proteome</keyword>
<evidence type="ECO:0000313" key="4">
    <source>
        <dbReference type="Proteomes" id="UP000070560"/>
    </source>
</evidence>
<dbReference type="EC" id="5.1.3.14" evidence="3"/>
<organism evidence="3 4">
    <name type="scientific">Desulfofervidus auxilii</name>
    <dbReference type="NCBI Taxonomy" id="1621989"/>
    <lineage>
        <taxon>Bacteria</taxon>
        <taxon>Pseudomonadati</taxon>
        <taxon>Thermodesulfobacteriota</taxon>
        <taxon>Candidatus Desulfofervidia</taxon>
        <taxon>Candidatus Desulfofervidales</taxon>
        <taxon>Candidatus Desulfofervidaceae</taxon>
        <taxon>Candidatus Desulfofervidus</taxon>
    </lineage>
</organism>
<sequence length="363" mass="42045">MINVLVGTKGQLIKMAPIMKEMDRRGIEYNFINANQHTKILDEISKLFELKKPDFVLEGFEKDITNVREMLWWGSKNVWECGLSKKHKIFLKDKNTNILLVHGDAPPALLGLVLGKLNKLKIAHIEAGLRSRNIFQPFPEELIRIIVDKNSDYLFSDGVNNGYQNLLKEKVKGKIYDTSLNTIFDAVKIATSSMKSIPTPKEEYVLVSIHRFETISSKKRMKSIINILKEISKNRLVIFPLHESTREKLKSFGLLNLLEKNTNIQIMQLLDYFSFVTFMKNSIYIITDGGGPQEESYYLGTPCLLLREYTERTIHPNTCLAGFDENKIRLFIKNYENYRINTFLKEFKDYSPSEKIVDILLHL</sequence>
<proteinExistence type="inferred from homology"/>
<dbReference type="AlphaFoldDB" id="A0A7U4QJM6"/>
<dbReference type="KEGG" id="daw:HS1_000783"/>
<dbReference type="SUPFAM" id="SSF53756">
    <property type="entry name" value="UDP-Glycosyltransferase/glycogen phosphorylase"/>
    <property type="match status" value="1"/>
</dbReference>
<dbReference type="PANTHER" id="PTHR43174">
    <property type="entry name" value="UDP-N-ACETYLGLUCOSAMINE 2-EPIMERASE"/>
    <property type="match status" value="1"/>
</dbReference>
<dbReference type="Proteomes" id="UP000070560">
    <property type="component" value="Chromosome"/>
</dbReference>
<dbReference type="OrthoDB" id="9803238at2"/>
<dbReference type="GO" id="GO:0008761">
    <property type="term" value="F:UDP-N-acetylglucosamine 2-epimerase activity"/>
    <property type="evidence" value="ECO:0007669"/>
    <property type="project" value="UniProtKB-EC"/>
</dbReference>
<name>A0A7U4QJM6_DESA2</name>
<gene>
    <name evidence="3" type="ORF">HS1_000783</name>
</gene>
<dbReference type="Pfam" id="PF02350">
    <property type="entry name" value="Epimerase_2"/>
    <property type="match status" value="1"/>
</dbReference>
<accession>A0A7U4QJM6</accession>
<dbReference type="Gene3D" id="3.40.50.2000">
    <property type="entry name" value="Glycogen Phosphorylase B"/>
    <property type="match status" value="2"/>
</dbReference>
<dbReference type="InterPro" id="IPR029767">
    <property type="entry name" value="WecB-like"/>
</dbReference>
<evidence type="ECO:0000256" key="1">
    <source>
        <dbReference type="RuleBase" id="RU003513"/>
    </source>
</evidence>
<dbReference type="RefSeq" id="WP_066061214.1">
    <property type="nucleotide sequence ID" value="NZ_CP013015.1"/>
</dbReference>
<reference evidence="3 4" key="1">
    <citation type="submission" date="2015-10" db="EMBL/GenBank/DDBJ databases">
        <title>Candidatus Desulfofervidus auxilii, a hydrogenotrophic sulfate-reducing bacterium involved in the thermophilic anaerobic oxidation of methane.</title>
        <authorList>
            <person name="Krukenberg V."/>
            <person name="Richter M."/>
            <person name="Wegener G."/>
        </authorList>
    </citation>
    <scope>NUCLEOTIDE SEQUENCE [LARGE SCALE GENOMIC DNA]</scope>
    <source>
        <strain evidence="3 4">HS1</strain>
    </source>
</reference>
<feature type="domain" description="UDP-N-acetylglucosamine 2-epimerase" evidence="2">
    <location>
        <begin position="22"/>
        <end position="360"/>
    </location>
</feature>
<evidence type="ECO:0000259" key="2">
    <source>
        <dbReference type="Pfam" id="PF02350"/>
    </source>
</evidence>